<organism evidence="3 4">
    <name type="scientific">Mytilus coruscus</name>
    <name type="common">Sea mussel</name>
    <dbReference type="NCBI Taxonomy" id="42192"/>
    <lineage>
        <taxon>Eukaryota</taxon>
        <taxon>Metazoa</taxon>
        <taxon>Spiralia</taxon>
        <taxon>Lophotrochozoa</taxon>
        <taxon>Mollusca</taxon>
        <taxon>Bivalvia</taxon>
        <taxon>Autobranchia</taxon>
        <taxon>Pteriomorphia</taxon>
        <taxon>Mytilida</taxon>
        <taxon>Mytiloidea</taxon>
        <taxon>Mytilidae</taxon>
        <taxon>Mytilinae</taxon>
        <taxon>Mytilus</taxon>
    </lineage>
</organism>
<dbReference type="InterPro" id="IPR016187">
    <property type="entry name" value="CTDL_fold"/>
</dbReference>
<dbReference type="SUPFAM" id="SSF56436">
    <property type="entry name" value="C-type lectin-like"/>
    <property type="match status" value="1"/>
</dbReference>
<evidence type="ECO:0000259" key="2">
    <source>
        <dbReference type="PROSITE" id="PS50041"/>
    </source>
</evidence>
<sequence>MFAQCLTLVWFLLTNISFSDAFYQVGTGTFIVETNKRIVSWNAPLKASSSEDCLLLCTNSDVCCSASYYEKTMFCYLNNDCPPEMENVTNSKAFIRKSECEHDGYLYYTKANACLKLGETRGITWMNARTVCLENGGDLTSIKTVEKMDFMLNFIRETDGVWIGLRSGKWMTRDIFMDVYNISVTLNNVDTGYRQDSDVTCGLLKSTELVDRSCNFRNKKYFVCEIVLQM</sequence>
<name>A0A6J8EAG8_MYTCO</name>
<dbReference type="Gene3D" id="3.10.100.10">
    <property type="entry name" value="Mannose-Binding Protein A, subunit A"/>
    <property type="match status" value="1"/>
</dbReference>
<keyword evidence="1" id="KW-0732">Signal</keyword>
<dbReference type="AlphaFoldDB" id="A0A6J8EAG8"/>
<accession>A0A6J8EAG8</accession>
<dbReference type="Pfam" id="PF00059">
    <property type="entry name" value="Lectin_C"/>
    <property type="match status" value="1"/>
</dbReference>
<feature type="domain" description="C-type lectin" evidence="2">
    <location>
        <begin position="110"/>
        <end position="215"/>
    </location>
</feature>
<protein>
    <recommendedName>
        <fullName evidence="2">C-type lectin domain-containing protein</fullName>
    </recommendedName>
</protein>
<dbReference type="InterPro" id="IPR016186">
    <property type="entry name" value="C-type_lectin-like/link_sf"/>
</dbReference>
<dbReference type="CDD" id="cd00037">
    <property type="entry name" value="CLECT"/>
    <property type="match status" value="1"/>
</dbReference>
<dbReference type="PANTHER" id="PTHR45710">
    <property type="entry name" value="C-TYPE LECTIN DOMAIN-CONTAINING PROTEIN 180"/>
    <property type="match status" value="1"/>
</dbReference>
<evidence type="ECO:0000256" key="1">
    <source>
        <dbReference type="SAM" id="SignalP"/>
    </source>
</evidence>
<reference evidence="3 4" key="1">
    <citation type="submission" date="2020-06" db="EMBL/GenBank/DDBJ databases">
        <authorList>
            <person name="Li R."/>
            <person name="Bekaert M."/>
        </authorList>
    </citation>
    <scope>NUCLEOTIDE SEQUENCE [LARGE SCALE GENOMIC DNA]</scope>
    <source>
        <strain evidence="4">wild</strain>
    </source>
</reference>
<dbReference type="PANTHER" id="PTHR45710:SF26">
    <property type="entry name" value="RH26557P"/>
    <property type="match status" value="1"/>
</dbReference>
<keyword evidence="4" id="KW-1185">Reference proteome</keyword>
<dbReference type="PROSITE" id="PS50041">
    <property type="entry name" value="C_TYPE_LECTIN_2"/>
    <property type="match status" value="1"/>
</dbReference>
<evidence type="ECO:0000313" key="4">
    <source>
        <dbReference type="Proteomes" id="UP000507470"/>
    </source>
</evidence>
<dbReference type="OrthoDB" id="7357196at2759"/>
<dbReference type="InterPro" id="IPR050828">
    <property type="entry name" value="C-type_lectin/matrix_domain"/>
</dbReference>
<feature type="chain" id="PRO_5026822396" description="C-type lectin domain-containing protein" evidence="1">
    <location>
        <begin position="22"/>
        <end position="230"/>
    </location>
</feature>
<dbReference type="EMBL" id="CACVKT020008662">
    <property type="protein sequence ID" value="CAC5416582.1"/>
    <property type="molecule type" value="Genomic_DNA"/>
</dbReference>
<gene>
    <name evidence="3" type="ORF">MCOR_49182</name>
</gene>
<feature type="signal peptide" evidence="1">
    <location>
        <begin position="1"/>
        <end position="21"/>
    </location>
</feature>
<dbReference type="SUPFAM" id="SSF57414">
    <property type="entry name" value="Hairpin loop containing domain-like"/>
    <property type="match status" value="1"/>
</dbReference>
<dbReference type="Proteomes" id="UP000507470">
    <property type="component" value="Unassembled WGS sequence"/>
</dbReference>
<proteinExistence type="predicted"/>
<dbReference type="InterPro" id="IPR001304">
    <property type="entry name" value="C-type_lectin-like"/>
</dbReference>
<evidence type="ECO:0000313" key="3">
    <source>
        <dbReference type="EMBL" id="CAC5416582.1"/>
    </source>
</evidence>
<dbReference type="SMART" id="SM00034">
    <property type="entry name" value="CLECT"/>
    <property type="match status" value="1"/>
</dbReference>